<dbReference type="AlphaFoldDB" id="A0A8D9B257"/>
<organism evidence="1">
    <name type="scientific">Cacopsylla melanoneura</name>
    <dbReference type="NCBI Taxonomy" id="428564"/>
    <lineage>
        <taxon>Eukaryota</taxon>
        <taxon>Metazoa</taxon>
        <taxon>Ecdysozoa</taxon>
        <taxon>Arthropoda</taxon>
        <taxon>Hexapoda</taxon>
        <taxon>Insecta</taxon>
        <taxon>Pterygota</taxon>
        <taxon>Neoptera</taxon>
        <taxon>Paraneoptera</taxon>
        <taxon>Hemiptera</taxon>
        <taxon>Sternorrhyncha</taxon>
        <taxon>Psylloidea</taxon>
        <taxon>Psyllidae</taxon>
        <taxon>Psyllinae</taxon>
        <taxon>Cacopsylla</taxon>
    </lineage>
</organism>
<accession>A0A8D9B257</accession>
<evidence type="ECO:0000313" key="1">
    <source>
        <dbReference type="EMBL" id="CAG6776810.1"/>
    </source>
</evidence>
<protein>
    <submittedName>
        <fullName evidence="1">Uncharacterized protein</fullName>
    </submittedName>
</protein>
<name>A0A8D9B257_9HEMI</name>
<dbReference type="EMBL" id="HBUF01144300">
    <property type="protein sequence ID" value="CAG6646886.1"/>
    <property type="molecule type" value="Transcribed_RNA"/>
</dbReference>
<proteinExistence type="predicted"/>
<dbReference type="EMBL" id="HBUF01603396">
    <property type="protein sequence ID" value="CAG6776810.1"/>
    <property type="molecule type" value="Transcribed_RNA"/>
</dbReference>
<sequence length="188" mass="22904">MNFSTTLYSLYIKSPMGCLLPALLLISSFAWQARAYCQKSLEAQKEKQIAMLPPDQLEMGRRTNKSSELTGEVKLKRRSTKWTQEMKQKQSQLMKKYWRQAKAEGRTGMIKEHKERMRQYWKQYKLDKRTDRSVLFKAHSEFMKRYWERLKVEDGRRFEERCKLLGRFIRQYWTPDVREEHGVNMRRY</sequence>
<reference evidence="1" key="1">
    <citation type="submission" date="2021-05" db="EMBL/GenBank/DDBJ databases">
        <authorList>
            <person name="Alioto T."/>
            <person name="Alioto T."/>
            <person name="Gomez Garrido J."/>
        </authorList>
    </citation>
    <scope>NUCLEOTIDE SEQUENCE</scope>
</reference>
<dbReference type="EMBL" id="HBUF01603397">
    <property type="protein sequence ID" value="CAG6776812.1"/>
    <property type="molecule type" value="Transcribed_RNA"/>
</dbReference>